<evidence type="ECO:0000259" key="2">
    <source>
        <dbReference type="PROSITE" id="PS50110"/>
    </source>
</evidence>
<gene>
    <name evidence="3" type="ORF">NFI80_03950</name>
</gene>
<sequence length="141" mass="15520">MRRSTTFFLADDDADDRLLMIEAIKAIDPNIAIVESENGQELLTVLESQTAFDRCLIILDMNMPKMNGLETLSNLRIIPRLASLPTVMLSTSGNPNMIDFAKKLGALDYYIKPSTMDGLVNLCRQLVFGKAGQPDVGPGML</sequence>
<dbReference type="PROSITE" id="PS50110">
    <property type="entry name" value="RESPONSE_REGULATORY"/>
    <property type="match status" value="1"/>
</dbReference>
<dbReference type="PANTHER" id="PTHR44520">
    <property type="entry name" value="RESPONSE REGULATOR RCP1-RELATED"/>
    <property type="match status" value="1"/>
</dbReference>
<dbReference type="InterPro" id="IPR052893">
    <property type="entry name" value="TCS_response_regulator"/>
</dbReference>
<keyword evidence="1" id="KW-0597">Phosphoprotein</keyword>
<dbReference type="InterPro" id="IPR011006">
    <property type="entry name" value="CheY-like_superfamily"/>
</dbReference>
<keyword evidence="4" id="KW-1185">Reference proteome</keyword>
<dbReference type="Gene3D" id="3.40.50.2300">
    <property type="match status" value="1"/>
</dbReference>
<dbReference type="SUPFAM" id="SSF52172">
    <property type="entry name" value="CheY-like"/>
    <property type="match status" value="1"/>
</dbReference>
<accession>A0ABY4XP46</accession>
<evidence type="ECO:0000256" key="1">
    <source>
        <dbReference type="PROSITE-ProRule" id="PRU00169"/>
    </source>
</evidence>
<name>A0ABY4XP46_9BACT</name>
<dbReference type="SMART" id="SM00448">
    <property type="entry name" value="REC"/>
    <property type="match status" value="1"/>
</dbReference>
<evidence type="ECO:0000313" key="4">
    <source>
        <dbReference type="Proteomes" id="UP001055420"/>
    </source>
</evidence>
<dbReference type="EMBL" id="CP098805">
    <property type="protein sequence ID" value="USJ31890.1"/>
    <property type="molecule type" value="Genomic_DNA"/>
</dbReference>
<evidence type="ECO:0000313" key="3">
    <source>
        <dbReference type="EMBL" id="USJ31890.1"/>
    </source>
</evidence>
<reference evidence="3" key="1">
    <citation type="submission" date="2022-06" db="EMBL/GenBank/DDBJ databases">
        <title>Novel species in genus Dyadobacter.</title>
        <authorList>
            <person name="Ma C."/>
        </authorList>
    </citation>
    <scope>NUCLEOTIDE SEQUENCE</scope>
    <source>
        <strain evidence="3">CY22</strain>
    </source>
</reference>
<dbReference type="Proteomes" id="UP001055420">
    <property type="component" value="Chromosome"/>
</dbReference>
<feature type="domain" description="Response regulatory" evidence="2">
    <location>
        <begin position="6"/>
        <end position="127"/>
    </location>
</feature>
<proteinExistence type="predicted"/>
<organism evidence="3 4">
    <name type="scientific">Dyadobacter chenhuakuii</name>
    <dbReference type="NCBI Taxonomy" id="2909339"/>
    <lineage>
        <taxon>Bacteria</taxon>
        <taxon>Pseudomonadati</taxon>
        <taxon>Bacteroidota</taxon>
        <taxon>Cytophagia</taxon>
        <taxon>Cytophagales</taxon>
        <taxon>Spirosomataceae</taxon>
        <taxon>Dyadobacter</taxon>
    </lineage>
</organism>
<dbReference type="RefSeq" id="WP_235160281.1">
    <property type="nucleotide sequence ID" value="NZ_CP098805.1"/>
</dbReference>
<dbReference type="Pfam" id="PF00072">
    <property type="entry name" value="Response_reg"/>
    <property type="match status" value="1"/>
</dbReference>
<feature type="modified residue" description="4-aspartylphosphate" evidence="1">
    <location>
        <position position="60"/>
    </location>
</feature>
<dbReference type="InterPro" id="IPR001789">
    <property type="entry name" value="Sig_transdc_resp-reg_receiver"/>
</dbReference>
<protein>
    <submittedName>
        <fullName evidence="3">Response regulator</fullName>
    </submittedName>
</protein>